<keyword evidence="11" id="KW-0812">Transmembrane</keyword>
<evidence type="ECO:0000256" key="3">
    <source>
        <dbReference type="ARBA" id="ARBA00010142"/>
    </source>
</evidence>
<evidence type="ECO:0000256" key="10">
    <source>
        <dbReference type="ARBA" id="ARBA00023212"/>
    </source>
</evidence>
<dbReference type="PROSITE" id="PS51421">
    <property type="entry name" value="RAS"/>
    <property type="match status" value="1"/>
</dbReference>
<feature type="transmembrane region" description="Helical" evidence="11">
    <location>
        <begin position="191"/>
        <end position="210"/>
    </location>
</feature>
<keyword evidence="5" id="KW-0479">Metal-binding</keyword>
<comment type="subcellular location">
    <subcellularLocation>
        <location evidence="2">Cytoplasm</location>
        <location evidence="2">Cytoskeleton</location>
    </subcellularLocation>
</comment>
<dbReference type="Proteomes" id="UP001628156">
    <property type="component" value="Unassembled WGS sequence"/>
</dbReference>
<evidence type="ECO:0000256" key="1">
    <source>
        <dbReference type="ARBA" id="ARBA00001946"/>
    </source>
</evidence>
<keyword evidence="10" id="KW-0963">Cytoplasm</keyword>
<dbReference type="Pfam" id="PF00071">
    <property type="entry name" value="Ras"/>
    <property type="match status" value="1"/>
</dbReference>
<dbReference type="SMART" id="SM00173">
    <property type="entry name" value="RAS"/>
    <property type="match status" value="1"/>
</dbReference>
<evidence type="ECO:0000256" key="7">
    <source>
        <dbReference type="ARBA" id="ARBA00022801"/>
    </source>
</evidence>
<dbReference type="InterPro" id="IPR001806">
    <property type="entry name" value="Small_GTPase"/>
</dbReference>
<dbReference type="InterPro" id="IPR003578">
    <property type="entry name" value="Small_GTPase_Rho"/>
</dbReference>
<dbReference type="NCBIfam" id="TIGR00231">
    <property type="entry name" value="small_GTP"/>
    <property type="match status" value="1"/>
</dbReference>
<dbReference type="SUPFAM" id="SSF52540">
    <property type="entry name" value="P-loop containing nucleoside triphosphate hydrolases"/>
    <property type="match status" value="1"/>
</dbReference>
<comment type="cofactor">
    <cofactor evidence="1">
        <name>Mg(2+)</name>
        <dbReference type="ChEBI" id="CHEBI:18420"/>
    </cofactor>
</comment>
<keyword evidence="8" id="KW-0460">Magnesium</keyword>
<gene>
    <name evidence="12" type="ORF">ENUP19_0087G0011</name>
</gene>
<reference evidence="12 13" key="1">
    <citation type="journal article" date="2019" name="PLoS Negl. Trop. Dis.">
        <title>Whole genome sequencing of Entamoeba nuttalli reveals mammalian host-related molecular signatures and a novel octapeptide-repeat surface protein.</title>
        <authorList>
            <person name="Tanaka M."/>
            <person name="Makiuchi T."/>
            <person name="Komiyama T."/>
            <person name="Shiina T."/>
            <person name="Osaki K."/>
            <person name="Tachibana H."/>
        </authorList>
    </citation>
    <scope>NUCLEOTIDE SEQUENCE [LARGE SCALE GENOMIC DNA]</scope>
    <source>
        <strain evidence="12 13">P19-061405</strain>
    </source>
</reference>
<organism evidence="12 13">
    <name type="scientific">Entamoeba nuttalli</name>
    <dbReference type="NCBI Taxonomy" id="412467"/>
    <lineage>
        <taxon>Eukaryota</taxon>
        <taxon>Amoebozoa</taxon>
        <taxon>Evosea</taxon>
        <taxon>Archamoebae</taxon>
        <taxon>Mastigamoebida</taxon>
        <taxon>Entamoebidae</taxon>
        <taxon>Entamoeba</taxon>
    </lineage>
</organism>
<evidence type="ECO:0000256" key="6">
    <source>
        <dbReference type="ARBA" id="ARBA00022741"/>
    </source>
</evidence>
<dbReference type="EMBL" id="BAAFRS010000087">
    <property type="protein sequence ID" value="GAB1221966.1"/>
    <property type="molecule type" value="Genomic_DNA"/>
</dbReference>
<dbReference type="EC" id="3.6.5.2" evidence="4"/>
<evidence type="ECO:0000313" key="12">
    <source>
        <dbReference type="EMBL" id="GAB1221966.1"/>
    </source>
</evidence>
<protein>
    <recommendedName>
        <fullName evidence="4">small monomeric GTPase</fullName>
        <ecNumber evidence="4">3.6.5.2</ecNumber>
    </recommendedName>
</protein>
<dbReference type="PROSITE" id="PS51420">
    <property type="entry name" value="RHO"/>
    <property type="match status" value="1"/>
</dbReference>
<name>A0ABQ0DGH7_9EUKA</name>
<evidence type="ECO:0000313" key="13">
    <source>
        <dbReference type="Proteomes" id="UP001628156"/>
    </source>
</evidence>
<comment type="similarity">
    <text evidence="3">Belongs to the small GTPase superfamily. Rho family.</text>
</comment>
<dbReference type="SMART" id="SM00175">
    <property type="entry name" value="RAB"/>
    <property type="match status" value="1"/>
</dbReference>
<accession>A0ABQ0DGH7</accession>
<dbReference type="InterPro" id="IPR027417">
    <property type="entry name" value="P-loop_NTPase"/>
</dbReference>
<keyword evidence="11" id="KW-1133">Transmembrane helix</keyword>
<evidence type="ECO:0000256" key="2">
    <source>
        <dbReference type="ARBA" id="ARBA00004245"/>
    </source>
</evidence>
<keyword evidence="9" id="KW-0342">GTP-binding</keyword>
<dbReference type="PRINTS" id="PR00449">
    <property type="entry name" value="RASTRNSFRMNG"/>
</dbReference>
<evidence type="ECO:0000256" key="9">
    <source>
        <dbReference type="ARBA" id="ARBA00023134"/>
    </source>
</evidence>
<dbReference type="SMART" id="SM00174">
    <property type="entry name" value="RHO"/>
    <property type="match status" value="1"/>
</dbReference>
<keyword evidence="13" id="KW-1185">Reference proteome</keyword>
<keyword evidence="10" id="KW-0206">Cytoskeleton</keyword>
<dbReference type="Gene3D" id="3.40.50.300">
    <property type="entry name" value="P-loop containing nucleotide triphosphate hydrolases"/>
    <property type="match status" value="1"/>
</dbReference>
<sequence length="212" mass="24421">MQYFKILAIGDDAAEKVQLLTTFIEGKCPKEYIPTVFENSTKTLKIGGKQVILDLWDSTGFDTLPSMRQPLYSNVDIILVCYSVVNKKSFINVKNKWYPEMKSLCPHTPFFLIATQSEKRKKYSEVKNPLISTGDGLQLSKELKAIEFIECSAKNNENVDYIFEQCIKVLSHDLHNQKSHDQQSLYEDRSTFIFCYLLFLTLSFVSLFIVSK</sequence>
<keyword evidence="6" id="KW-0547">Nucleotide-binding</keyword>
<evidence type="ECO:0000256" key="11">
    <source>
        <dbReference type="SAM" id="Phobius"/>
    </source>
</evidence>
<evidence type="ECO:0000256" key="4">
    <source>
        <dbReference type="ARBA" id="ARBA00011984"/>
    </source>
</evidence>
<dbReference type="InterPro" id="IPR005225">
    <property type="entry name" value="Small_GTP-bd"/>
</dbReference>
<dbReference type="PROSITE" id="PS51419">
    <property type="entry name" value="RAB"/>
    <property type="match status" value="1"/>
</dbReference>
<keyword evidence="7" id="KW-0378">Hydrolase</keyword>
<proteinExistence type="inferred from homology"/>
<evidence type="ECO:0000256" key="5">
    <source>
        <dbReference type="ARBA" id="ARBA00022723"/>
    </source>
</evidence>
<dbReference type="PANTHER" id="PTHR24072">
    <property type="entry name" value="RHO FAMILY GTPASE"/>
    <property type="match status" value="1"/>
</dbReference>
<dbReference type="CDD" id="cd00157">
    <property type="entry name" value="Rho"/>
    <property type="match status" value="1"/>
</dbReference>
<keyword evidence="11" id="KW-0472">Membrane</keyword>
<comment type="caution">
    <text evidence="12">The sequence shown here is derived from an EMBL/GenBank/DDBJ whole genome shotgun (WGS) entry which is preliminary data.</text>
</comment>
<evidence type="ECO:0000256" key="8">
    <source>
        <dbReference type="ARBA" id="ARBA00022842"/>
    </source>
</evidence>